<feature type="transmembrane region" description="Helical" evidence="7">
    <location>
        <begin position="360"/>
        <end position="381"/>
    </location>
</feature>
<name>A0A5Q2RGQ2_9ACTN</name>
<proteinExistence type="predicted"/>
<evidence type="ECO:0000256" key="7">
    <source>
        <dbReference type="SAM" id="Phobius"/>
    </source>
</evidence>
<dbReference type="PANTHER" id="PTHR33406:SF13">
    <property type="entry name" value="MEMBRANE PROTEIN YDFJ"/>
    <property type="match status" value="1"/>
</dbReference>
<dbReference type="RefSeq" id="WP_153758108.1">
    <property type="nucleotide sequence ID" value="NZ_CP045851.1"/>
</dbReference>
<dbReference type="Pfam" id="PF03176">
    <property type="entry name" value="MMPL"/>
    <property type="match status" value="2"/>
</dbReference>
<dbReference type="GO" id="GO:0005886">
    <property type="term" value="C:plasma membrane"/>
    <property type="evidence" value="ECO:0007669"/>
    <property type="project" value="UniProtKB-SubCell"/>
</dbReference>
<evidence type="ECO:0000256" key="5">
    <source>
        <dbReference type="ARBA" id="ARBA00023136"/>
    </source>
</evidence>
<evidence type="ECO:0000256" key="3">
    <source>
        <dbReference type="ARBA" id="ARBA00022692"/>
    </source>
</evidence>
<dbReference type="InterPro" id="IPR050545">
    <property type="entry name" value="Mycobact_MmpL"/>
</dbReference>
<dbReference type="Gene3D" id="1.20.1640.10">
    <property type="entry name" value="Multidrug efflux transporter AcrB transmembrane domain"/>
    <property type="match status" value="2"/>
</dbReference>
<evidence type="ECO:0000256" key="6">
    <source>
        <dbReference type="SAM" id="MobiDB-lite"/>
    </source>
</evidence>
<keyword evidence="3 7" id="KW-0812">Transmembrane</keyword>
<evidence type="ECO:0000256" key="4">
    <source>
        <dbReference type="ARBA" id="ARBA00022989"/>
    </source>
</evidence>
<dbReference type="PROSITE" id="PS50156">
    <property type="entry name" value="SSD"/>
    <property type="match status" value="2"/>
</dbReference>
<feature type="transmembrane region" description="Helical" evidence="7">
    <location>
        <begin position="325"/>
        <end position="348"/>
    </location>
</feature>
<feature type="transmembrane region" description="Helical" evidence="7">
    <location>
        <begin position="674"/>
        <end position="696"/>
    </location>
</feature>
<feature type="transmembrane region" description="Helical" evidence="7">
    <location>
        <begin position="649"/>
        <end position="667"/>
    </location>
</feature>
<comment type="subcellular location">
    <subcellularLocation>
        <location evidence="1">Cell membrane</location>
        <topology evidence="1">Multi-pass membrane protein</topology>
    </subcellularLocation>
</comment>
<evidence type="ECO:0000259" key="8">
    <source>
        <dbReference type="PROSITE" id="PS50156"/>
    </source>
</evidence>
<keyword evidence="2" id="KW-1003">Cell membrane</keyword>
<dbReference type="EMBL" id="CP045851">
    <property type="protein sequence ID" value="QGG94002.1"/>
    <property type="molecule type" value="Genomic_DNA"/>
</dbReference>
<feature type="domain" description="SSD" evidence="8">
    <location>
        <begin position="253"/>
        <end position="385"/>
    </location>
</feature>
<feature type="transmembrane region" description="Helical" evidence="7">
    <location>
        <begin position="284"/>
        <end position="304"/>
    </location>
</feature>
<keyword evidence="4 7" id="KW-1133">Transmembrane helix</keyword>
<sequence length="833" mass="86350">MSWLLERMARAVARTPTLVLLALLAVTVVLGGFATQQTTDTDLTSFAPDSDLARAFERVEDEFSGGGARVQVIIDAGEGEQVLSPAGLAAADAIAGAVRAEESIDLAAGGRGVASFGSPVFGALEAQGLDPADASPDEIAAAAELAYEDPRAAQALDLLSGEPGGARAGLVVIELDPSLDDAEAAEDQLAVAEVIATVVADTSELEIDAFSQAILADQLQGQSQEEMPRLLGVSLLLIVGILAFQYRSVSDVVLGFLGLIVTIMWMFGLGVLLGPDFLGVVGPFTQISTAVPVLLVGLGIDYAIHLTSRYREEQNHGVEPDRASAVAVRAVGGALVLATITTVVGFLTNVVSPLPPMADFGIFTAVGVVSAFLVMALLIPAARHVLDARPRGQAKVQRRRERVMANEAAGRTAQASGLSAVMGRTAAFAEHIPRITLAVAAVVTVAAGAAATQIETSFSQDDFIPEDSEPGMVLDKVDRLFGGDLTEQTYVIVDGDITDPQALDALEQAEAELADAEYVRSSGGAAEVTSPLSLLRQLADQDPAFAAAAADLGFDPAGGLADGADPDALFELARESAPAFSAQVIGDDSASALLSIATNAGQDDAQAAADAIDSAVAPLRDAGLETVVVSQFLVFDEVLDAMTDSQTQGIAITLVAALALLIAYYWVVARKPLLGAITMVPSVAVVGWILGTMVLLDISFNVLTAMVASIGIGIGVPYGIHVTHRFLEDRRRHDTVDEAVRQTLTHTGGAMAGSAATTAAGFGVLVFASLEPLRQFGLIVALTIVYSLVAAVLIQPACLKLWGEWRTRKGDVGEMPDEKQRHAPTAVGSGVPS</sequence>
<keyword evidence="5 7" id="KW-0472">Membrane</keyword>
<evidence type="ECO:0000256" key="1">
    <source>
        <dbReference type="ARBA" id="ARBA00004651"/>
    </source>
</evidence>
<gene>
    <name evidence="9" type="ORF">GH723_02140</name>
</gene>
<dbReference type="Proteomes" id="UP000334019">
    <property type="component" value="Chromosome"/>
</dbReference>
<feature type="transmembrane region" description="Helical" evidence="7">
    <location>
        <begin position="750"/>
        <end position="770"/>
    </location>
</feature>
<keyword evidence="10" id="KW-1185">Reference proteome</keyword>
<dbReference type="KEGG" id="atq:GH723_02140"/>
<evidence type="ECO:0000313" key="10">
    <source>
        <dbReference type="Proteomes" id="UP000334019"/>
    </source>
</evidence>
<feature type="transmembrane region" description="Helical" evidence="7">
    <location>
        <begin position="776"/>
        <end position="799"/>
    </location>
</feature>
<feature type="transmembrane region" description="Helical" evidence="7">
    <location>
        <begin position="432"/>
        <end position="451"/>
    </location>
</feature>
<feature type="compositionally biased region" description="Basic and acidic residues" evidence="6">
    <location>
        <begin position="811"/>
        <end position="821"/>
    </location>
</feature>
<evidence type="ECO:0000256" key="2">
    <source>
        <dbReference type="ARBA" id="ARBA00022475"/>
    </source>
</evidence>
<organism evidence="9 10">
    <name type="scientific">Actinomarinicola tropica</name>
    <dbReference type="NCBI Taxonomy" id="2789776"/>
    <lineage>
        <taxon>Bacteria</taxon>
        <taxon>Bacillati</taxon>
        <taxon>Actinomycetota</taxon>
        <taxon>Acidimicrobiia</taxon>
        <taxon>Acidimicrobiales</taxon>
        <taxon>Iamiaceae</taxon>
        <taxon>Actinomarinicola</taxon>
    </lineage>
</organism>
<dbReference type="InterPro" id="IPR000731">
    <property type="entry name" value="SSD"/>
</dbReference>
<reference evidence="9 10" key="1">
    <citation type="submission" date="2019-11" db="EMBL/GenBank/DDBJ databases">
        <authorList>
            <person name="He Y."/>
        </authorList>
    </citation>
    <scope>NUCLEOTIDE SEQUENCE [LARGE SCALE GENOMIC DNA]</scope>
    <source>
        <strain evidence="9 10">SCSIO 58843</strain>
    </source>
</reference>
<accession>A0A5Q2RGQ2</accession>
<feature type="transmembrane region" description="Helical" evidence="7">
    <location>
        <begin position="702"/>
        <end position="722"/>
    </location>
</feature>
<protein>
    <submittedName>
        <fullName evidence="9">MMPL family transporter</fullName>
    </submittedName>
</protein>
<dbReference type="InterPro" id="IPR004869">
    <property type="entry name" value="MMPL_dom"/>
</dbReference>
<evidence type="ECO:0000313" key="9">
    <source>
        <dbReference type="EMBL" id="QGG94002.1"/>
    </source>
</evidence>
<feature type="region of interest" description="Disordered" evidence="6">
    <location>
        <begin position="811"/>
        <end position="833"/>
    </location>
</feature>
<feature type="domain" description="SSD" evidence="8">
    <location>
        <begin position="668"/>
        <end position="801"/>
    </location>
</feature>
<dbReference type="AlphaFoldDB" id="A0A5Q2RGQ2"/>
<dbReference type="PANTHER" id="PTHR33406">
    <property type="entry name" value="MEMBRANE PROTEIN MJ1562-RELATED"/>
    <property type="match status" value="1"/>
</dbReference>
<feature type="transmembrane region" description="Helical" evidence="7">
    <location>
        <begin position="253"/>
        <end position="272"/>
    </location>
</feature>
<dbReference type="SUPFAM" id="SSF82866">
    <property type="entry name" value="Multidrug efflux transporter AcrB transmembrane domain"/>
    <property type="match status" value="2"/>
</dbReference>